<keyword evidence="13 24" id="KW-1133">Transmembrane helix</keyword>
<dbReference type="GO" id="GO:0005886">
    <property type="term" value="C:plasma membrane"/>
    <property type="evidence" value="ECO:0007669"/>
    <property type="project" value="UniProtKB-SubCell"/>
</dbReference>
<evidence type="ECO:0000313" key="25">
    <source>
        <dbReference type="EMBL" id="RFM35496.1"/>
    </source>
</evidence>
<evidence type="ECO:0000256" key="15">
    <source>
        <dbReference type="ARBA" id="ARBA00023136"/>
    </source>
</evidence>
<evidence type="ECO:0000256" key="7">
    <source>
        <dbReference type="ARBA" id="ARBA00019373"/>
    </source>
</evidence>
<keyword evidence="16" id="KW-0594">Phospholipid biosynthesis</keyword>
<evidence type="ECO:0000256" key="12">
    <source>
        <dbReference type="ARBA" id="ARBA00022695"/>
    </source>
</evidence>
<dbReference type="Proteomes" id="UP000261174">
    <property type="component" value="Unassembled WGS sequence"/>
</dbReference>
<feature type="transmembrane region" description="Helical" evidence="24">
    <location>
        <begin position="229"/>
        <end position="248"/>
    </location>
</feature>
<evidence type="ECO:0000256" key="19">
    <source>
        <dbReference type="ARBA" id="ARBA00031825"/>
    </source>
</evidence>
<dbReference type="Pfam" id="PF01148">
    <property type="entry name" value="CTP_transf_1"/>
    <property type="match status" value="1"/>
</dbReference>
<feature type="transmembrane region" description="Helical" evidence="24">
    <location>
        <begin position="276"/>
        <end position="294"/>
    </location>
</feature>
<evidence type="ECO:0000256" key="2">
    <source>
        <dbReference type="ARBA" id="ARBA00004651"/>
    </source>
</evidence>
<evidence type="ECO:0000256" key="14">
    <source>
        <dbReference type="ARBA" id="ARBA00023098"/>
    </source>
</evidence>
<keyword evidence="17" id="KW-1208">Phospholipid metabolism</keyword>
<evidence type="ECO:0000256" key="22">
    <source>
        <dbReference type="ARBA" id="ARBA00032743"/>
    </source>
</evidence>
<dbReference type="OrthoDB" id="9799199at2"/>
<evidence type="ECO:0000256" key="5">
    <source>
        <dbReference type="ARBA" id="ARBA00010185"/>
    </source>
</evidence>
<keyword evidence="15 24" id="KW-0472">Membrane</keyword>
<feature type="transmembrane region" description="Helical" evidence="24">
    <location>
        <begin position="12"/>
        <end position="40"/>
    </location>
</feature>
<evidence type="ECO:0000256" key="3">
    <source>
        <dbReference type="ARBA" id="ARBA00005119"/>
    </source>
</evidence>
<evidence type="ECO:0000256" key="20">
    <source>
        <dbReference type="ARBA" id="ARBA00032253"/>
    </source>
</evidence>
<evidence type="ECO:0000256" key="17">
    <source>
        <dbReference type="ARBA" id="ARBA00023264"/>
    </source>
</evidence>
<evidence type="ECO:0000256" key="13">
    <source>
        <dbReference type="ARBA" id="ARBA00022989"/>
    </source>
</evidence>
<accession>A0A3E1P5N4</accession>
<evidence type="ECO:0000256" key="24">
    <source>
        <dbReference type="SAM" id="Phobius"/>
    </source>
</evidence>
<dbReference type="RefSeq" id="WP_116852989.1">
    <property type="nucleotide sequence ID" value="NZ_QTJV01000002.1"/>
</dbReference>
<comment type="caution">
    <text evidence="25">The sequence shown here is derived from an EMBL/GenBank/DDBJ whole genome shotgun (WGS) entry which is preliminary data.</text>
</comment>
<evidence type="ECO:0000313" key="26">
    <source>
        <dbReference type="Proteomes" id="UP000261174"/>
    </source>
</evidence>
<evidence type="ECO:0000256" key="21">
    <source>
        <dbReference type="ARBA" id="ARBA00032396"/>
    </source>
</evidence>
<keyword evidence="12 25" id="KW-0548">Nucleotidyltransferase</keyword>
<evidence type="ECO:0000256" key="4">
    <source>
        <dbReference type="ARBA" id="ARBA00005189"/>
    </source>
</evidence>
<evidence type="ECO:0000256" key="9">
    <source>
        <dbReference type="ARBA" id="ARBA00022516"/>
    </source>
</evidence>
<evidence type="ECO:0000256" key="23">
    <source>
        <dbReference type="ARBA" id="ARBA00033406"/>
    </source>
</evidence>
<keyword evidence="8" id="KW-1003">Cell membrane</keyword>
<comment type="pathway">
    <text evidence="3">Phospholipid metabolism; CDP-diacylglycerol biosynthesis; CDP-diacylglycerol from sn-glycerol 3-phosphate: step 3/3.</text>
</comment>
<proteinExistence type="inferred from homology"/>
<protein>
    <recommendedName>
        <fullName evidence="7">Phosphatidate cytidylyltransferase</fullName>
        <ecNumber evidence="6">2.7.7.41</ecNumber>
    </recommendedName>
    <alternativeName>
        <fullName evidence="20">CDP-DAG synthase</fullName>
    </alternativeName>
    <alternativeName>
        <fullName evidence="22">CDP-DG synthase</fullName>
    </alternativeName>
    <alternativeName>
        <fullName evidence="18">CDP-diacylglycerol synthase</fullName>
    </alternativeName>
    <alternativeName>
        <fullName evidence="21">CDP-diglyceride pyrophosphorylase</fullName>
    </alternativeName>
    <alternativeName>
        <fullName evidence="23">CDP-diglyceride synthase</fullName>
    </alternativeName>
    <alternativeName>
        <fullName evidence="19">CTP:phosphatidate cytidylyltransferase</fullName>
    </alternativeName>
</protein>
<comment type="subcellular location">
    <subcellularLocation>
        <location evidence="2">Cell membrane</location>
        <topology evidence="2">Multi-pass membrane protein</topology>
    </subcellularLocation>
</comment>
<evidence type="ECO:0000256" key="10">
    <source>
        <dbReference type="ARBA" id="ARBA00022679"/>
    </source>
</evidence>
<dbReference type="AlphaFoldDB" id="A0A3E1P5N4"/>
<keyword evidence="9" id="KW-0444">Lipid biosynthesis</keyword>
<reference evidence="25 26" key="1">
    <citation type="submission" date="2018-08" db="EMBL/GenBank/DDBJ databases">
        <title>Chitinophaga sp. K20C18050901, a novel bacterium isolated from forest soil.</title>
        <authorList>
            <person name="Wang C."/>
        </authorList>
    </citation>
    <scope>NUCLEOTIDE SEQUENCE [LARGE SCALE GENOMIC DNA]</scope>
    <source>
        <strain evidence="25 26">K20C18050901</strain>
    </source>
</reference>
<feature type="transmembrane region" description="Helical" evidence="24">
    <location>
        <begin position="123"/>
        <end position="142"/>
    </location>
</feature>
<dbReference type="PANTHER" id="PTHR46382">
    <property type="entry name" value="PHOSPHATIDATE CYTIDYLYLTRANSFERASE"/>
    <property type="match status" value="1"/>
</dbReference>
<evidence type="ECO:0000256" key="1">
    <source>
        <dbReference type="ARBA" id="ARBA00001698"/>
    </source>
</evidence>
<comment type="similarity">
    <text evidence="5">Belongs to the CDS family.</text>
</comment>
<keyword evidence="10 25" id="KW-0808">Transferase</keyword>
<gene>
    <name evidence="25" type="ORF">DXN04_08925</name>
</gene>
<evidence type="ECO:0000256" key="11">
    <source>
        <dbReference type="ARBA" id="ARBA00022692"/>
    </source>
</evidence>
<sequence>MKTFFTRTASALVFVAIMLTGILYSPFTFFLLFFLVNFFALQEYFKLIRNIDPDYGNTSGWHKTGVLVASCALILSFTGDHFAGGNLSLGFLGWWIAIIFLMVLPVGEILLSNEFSLKNIGYSAMGLLYITISFGLLIHLCLNYNTIHFTAGPAGIGTGPGWLIPLLLIIFIWINDTMAYIVGSLIGRTPFFPSISPKKTIEGTVGGMILAIAAAGIYGYYWGSQWLSLQHWMVLAGLAAVVGTAGDLMESKLKRMAGVKDSGNIMPGHGGFMDRFDSLILAAPFAWIYIHFFAMS</sequence>
<evidence type="ECO:0000256" key="6">
    <source>
        <dbReference type="ARBA" id="ARBA00012487"/>
    </source>
</evidence>
<dbReference type="PANTHER" id="PTHR46382:SF1">
    <property type="entry name" value="PHOSPHATIDATE CYTIDYLYLTRANSFERASE"/>
    <property type="match status" value="1"/>
</dbReference>
<dbReference type="EMBL" id="QTJV01000002">
    <property type="protein sequence ID" value="RFM35496.1"/>
    <property type="molecule type" value="Genomic_DNA"/>
</dbReference>
<dbReference type="GO" id="GO:0004605">
    <property type="term" value="F:phosphatidate cytidylyltransferase activity"/>
    <property type="evidence" value="ECO:0007669"/>
    <property type="project" value="UniProtKB-EC"/>
</dbReference>
<feature type="transmembrane region" description="Helical" evidence="24">
    <location>
        <begin position="162"/>
        <end position="182"/>
    </location>
</feature>
<name>A0A3E1P5N4_9BACT</name>
<organism evidence="25 26">
    <name type="scientific">Chitinophaga silvisoli</name>
    <dbReference type="NCBI Taxonomy" id="2291814"/>
    <lineage>
        <taxon>Bacteria</taxon>
        <taxon>Pseudomonadati</taxon>
        <taxon>Bacteroidota</taxon>
        <taxon>Chitinophagia</taxon>
        <taxon>Chitinophagales</taxon>
        <taxon>Chitinophagaceae</taxon>
        <taxon>Chitinophaga</taxon>
    </lineage>
</organism>
<evidence type="ECO:0000256" key="8">
    <source>
        <dbReference type="ARBA" id="ARBA00022475"/>
    </source>
</evidence>
<evidence type="ECO:0000256" key="16">
    <source>
        <dbReference type="ARBA" id="ARBA00023209"/>
    </source>
</evidence>
<dbReference type="GO" id="GO:0016024">
    <property type="term" value="P:CDP-diacylglycerol biosynthetic process"/>
    <property type="evidence" value="ECO:0007669"/>
    <property type="project" value="TreeGrafter"/>
</dbReference>
<keyword evidence="26" id="KW-1185">Reference proteome</keyword>
<dbReference type="EC" id="2.7.7.41" evidence="6"/>
<feature type="transmembrane region" description="Helical" evidence="24">
    <location>
        <begin position="203"/>
        <end position="223"/>
    </location>
</feature>
<keyword evidence="14" id="KW-0443">Lipid metabolism</keyword>
<comment type="pathway">
    <text evidence="4">Lipid metabolism.</text>
</comment>
<evidence type="ECO:0000256" key="18">
    <source>
        <dbReference type="ARBA" id="ARBA00029893"/>
    </source>
</evidence>
<feature type="transmembrane region" description="Helical" evidence="24">
    <location>
        <begin position="91"/>
        <end position="111"/>
    </location>
</feature>
<keyword evidence="11 24" id="KW-0812">Transmembrane</keyword>
<comment type="catalytic activity">
    <reaction evidence="1">
        <text>a 1,2-diacyl-sn-glycero-3-phosphate + CTP + H(+) = a CDP-1,2-diacyl-sn-glycerol + diphosphate</text>
        <dbReference type="Rhea" id="RHEA:16229"/>
        <dbReference type="ChEBI" id="CHEBI:15378"/>
        <dbReference type="ChEBI" id="CHEBI:33019"/>
        <dbReference type="ChEBI" id="CHEBI:37563"/>
        <dbReference type="ChEBI" id="CHEBI:58332"/>
        <dbReference type="ChEBI" id="CHEBI:58608"/>
        <dbReference type="EC" id="2.7.7.41"/>
    </reaction>
</comment>